<keyword evidence="5" id="KW-1185">Reference proteome</keyword>
<dbReference type="PROSITE" id="PS50022">
    <property type="entry name" value="FA58C_3"/>
    <property type="match status" value="2"/>
</dbReference>
<dbReference type="Gene3D" id="2.60.40.10">
    <property type="entry name" value="Immunoglobulins"/>
    <property type="match status" value="1"/>
</dbReference>
<accession>A0ABU0TZ12</accession>
<dbReference type="InterPro" id="IPR008979">
    <property type="entry name" value="Galactose-bd-like_sf"/>
</dbReference>
<evidence type="ECO:0000313" key="5">
    <source>
        <dbReference type="Proteomes" id="UP001226691"/>
    </source>
</evidence>
<feature type="domain" description="F5/8 type C" evidence="3">
    <location>
        <begin position="811"/>
        <end position="915"/>
    </location>
</feature>
<organism evidence="4 5">
    <name type="scientific">Microbacterium trichothecenolyticum</name>
    <name type="common">Aureobacterium trichothecenolyticum</name>
    <dbReference type="NCBI Taxonomy" id="69370"/>
    <lineage>
        <taxon>Bacteria</taxon>
        <taxon>Bacillati</taxon>
        <taxon>Actinomycetota</taxon>
        <taxon>Actinomycetes</taxon>
        <taxon>Micrococcales</taxon>
        <taxon>Microbacteriaceae</taxon>
        <taxon>Microbacterium</taxon>
    </lineage>
</organism>
<name>A0ABU0TZ12_MICTR</name>
<feature type="signal peptide" evidence="2">
    <location>
        <begin position="1"/>
        <end position="48"/>
    </location>
</feature>
<dbReference type="SUPFAM" id="SSF49373">
    <property type="entry name" value="Invasin/intimin cell-adhesion fragments"/>
    <property type="match status" value="1"/>
</dbReference>
<dbReference type="Gene3D" id="2.60.120.260">
    <property type="entry name" value="Galactose-binding domain-like"/>
    <property type="match status" value="2"/>
</dbReference>
<dbReference type="InterPro" id="IPR013783">
    <property type="entry name" value="Ig-like_fold"/>
</dbReference>
<gene>
    <name evidence="4" type="ORF">QE412_003328</name>
</gene>
<keyword evidence="2" id="KW-0732">Signal</keyword>
<evidence type="ECO:0000313" key="4">
    <source>
        <dbReference type="EMBL" id="MDQ1124755.1"/>
    </source>
</evidence>
<reference evidence="4 5" key="1">
    <citation type="submission" date="2023-07" db="EMBL/GenBank/DDBJ databases">
        <title>Functional and genomic diversity of the sorghum phyllosphere microbiome.</title>
        <authorList>
            <person name="Shade A."/>
        </authorList>
    </citation>
    <scope>NUCLEOTIDE SEQUENCE [LARGE SCALE GENOMIC DNA]</scope>
    <source>
        <strain evidence="4 5">SORGH_AS_1207</strain>
    </source>
</reference>
<sequence length="918" mass="97765">MSPSKRRRVDWQQDRDNGPSAFRRRTVLTATAWSIPVLSLSAALPAHAATSDAVLVSLSFDSPGVLRGCMVRAIATVVTSSGAPVAGASVVFTPDSGATVLGSRSATTDGSGRAAVLIDISLANDPGMHAVTATSQGRSSSATYEVVVSPRSAPFDWRARAIAYDAFVYDWSQPGEYPTIARDTTHRNMDAETYKMPSYYGQPIPGDGGQEAITQLPSVVGATLVGIDKSDQGGRDYVDMCRTFFQPRIGVGLNNPGSGGGGQDSFWYPATANFMLSALAMLYPRAAHYDDIFRSIADKHEAMVRALGGSVADFTGQGFDFETMTLSRGSRNEGGDAAAATAVILMWAHSRFGDARYLEAAQWALGYLDRSSQSLNYEWATLLAPSAAARLNATAASSFDVRKHLMFVLQQSSARWGWGTITGSWSGYDVWGLQGSVTDGSGYAFAMGSFATAFLAPTVKYDVRYVDLVGPLLASVADAARFFYADHISTTKQIYGTRFSASPAKVIAYEGFRAQEAGVRPRATGDPSAYGRQWGLPPQTTDLGLYGSGWVGIFASTVEIVRSGLVRIDVDALDLGAGDGLRRSVYVNTATSGIDVAVPVHGSCALYDVLTDTVLTDDASGQASIPLPPGAARLVVELPPHPRLERRGGRTFFGNAVVNYRAAVPDEAAGRPVTASSTAPDSRVDNVVDDEPSTSWTSAQASDQWLSVDLREVRFVSTVSIDWVRAARSVRVDSSTDGSTWSQAVTVQATPGTQSISFPAIFARFVRLSAMTAVDGTAVSISSLRVTSDDLAARALTVASTSVNANTGQMVTDGDAGTRWESGSGDTQWILVDLGHIQTVNRVLLWWETASAKSYRIDSSLDAVTWATSFSTRSSSGGRETVDIAPVRARFLRVFCLERNTQWAYSIIALGVFAAVGS</sequence>
<dbReference type="Pfam" id="PF22633">
    <property type="entry name" value="F5_F8_type_C_2"/>
    <property type="match status" value="1"/>
</dbReference>
<evidence type="ECO:0000256" key="1">
    <source>
        <dbReference type="SAM" id="MobiDB-lite"/>
    </source>
</evidence>
<feature type="chain" id="PRO_5047414522" description="F5/8 type C domain-containing protein" evidence="2">
    <location>
        <begin position="49"/>
        <end position="918"/>
    </location>
</feature>
<evidence type="ECO:0000259" key="3">
    <source>
        <dbReference type="PROSITE" id="PS50022"/>
    </source>
</evidence>
<dbReference type="Pfam" id="PF00754">
    <property type="entry name" value="F5_F8_type_C"/>
    <property type="match status" value="1"/>
</dbReference>
<feature type="region of interest" description="Disordered" evidence="1">
    <location>
        <begin position="668"/>
        <end position="695"/>
    </location>
</feature>
<feature type="domain" description="F5/8 type C" evidence="3">
    <location>
        <begin position="657"/>
        <end position="789"/>
    </location>
</feature>
<dbReference type="InterPro" id="IPR000421">
    <property type="entry name" value="FA58C"/>
</dbReference>
<proteinExistence type="predicted"/>
<evidence type="ECO:0000256" key="2">
    <source>
        <dbReference type="SAM" id="SignalP"/>
    </source>
</evidence>
<dbReference type="Proteomes" id="UP001226691">
    <property type="component" value="Unassembled WGS sequence"/>
</dbReference>
<dbReference type="SUPFAM" id="SSF49785">
    <property type="entry name" value="Galactose-binding domain-like"/>
    <property type="match status" value="2"/>
</dbReference>
<dbReference type="InterPro" id="IPR008964">
    <property type="entry name" value="Invasin/intimin_cell_adhesion"/>
</dbReference>
<dbReference type="RefSeq" id="WP_307486505.1">
    <property type="nucleotide sequence ID" value="NZ_JAUTBF010000001.1"/>
</dbReference>
<comment type="caution">
    <text evidence="4">The sequence shown here is derived from an EMBL/GenBank/DDBJ whole genome shotgun (WGS) entry which is preliminary data.</text>
</comment>
<protein>
    <recommendedName>
        <fullName evidence="3">F5/8 type C domain-containing protein</fullName>
    </recommendedName>
</protein>
<dbReference type="EMBL" id="JAUTBF010000001">
    <property type="protein sequence ID" value="MDQ1124755.1"/>
    <property type="molecule type" value="Genomic_DNA"/>
</dbReference>